<feature type="transmembrane region" description="Helical" evidence="1">
    <location>
        <begin position="119"/>
        <end position="139"/>
    </location>
</feature>
<dbReference type="EMBL" id="RKLQ01000001">
    <property type="protein sequence ID" value="MBX0302107.1"/>
    <property type="molecule type" value="Genomic_DNA"/>
</dbReference>
<keyword evidence="1" id="KW-0472">Membrane</keyword>
<evidence type="ECO:0000313" key="3">
    <source>
        <dbReference type="Proteomes" id="UP000783863"/>
    </source>
</evidence>
<accession>A0A8J7YAY8</accession>
<comment type="caution">
    <text evidence="2">The sequence shown here is derived from an EMBL/GenBank/DDBJ whole genome shotgun (WGS) entry which is preliminary data.</text>
</comment>
<feature type="transmembrane region" description="Helical" evidence="1">
    <location>
        <begin position="44"/>
        <end position="71"/>
    </location>
</feature>
<evidence type="ECO:0000256" key="1">
    <source>
        <dbReference type="SAM" id="Phobius"/>
    </source>
</evidence>
<keyword evidence="1" id="KW-1133">Transmembrane helix</keyword>
<sequence>MTATVVAAVTNAGLLGVTHAVEPDHVALVLAWLGLAWLVLGQTSFPPVFDAVGTVGVVLGLLGTAMAVGGLRTVIRTGEHDHGTVAYLKTGLVGALFTLSPPVSMMVFAATLFPDFGGVVVALAVCTYGVAITATMSAIGAGDRFRRHEDYLSSLQPPVRATS</sequence>
<gene>
    <name evidence="2" type="ORF">EGD98_00325</name>
</gene>
<dbReference type="Proteomes" id="UP000783863">
    <property type="component" value="Unassembled WGS sequence"/>
</dbReference>
<evidence type="ECO:0000313" key="2">
    <source>
        <dbReference type="EMBL" id="MBX0302107.1"/>
    </source>
</evidence>
<reference evidence="2" key="1">
    <citation type="submission" date="2021-06" db="EMBL/GenBank/DDBJ databases">
        <title>Halomicroarcula sp. F24A a new haloarchaeum isolated from saline soil.</title>
        <authorList>
            <person name="Duran-Viseras A."/>
            <person name="Sanchez-Porro C."/>
            <person name="Ventosa A."/>
        </authorList>
    </citation>
    <scope>NUCLEOTIDE SEQUENCE</scope>
    <source>
        <strain evidence="2">F24A</strain>
    </source>
</reference>
<organism evidence="2 3">
    <name type="scientific">Haloarcula salinisoli</name>
    <dbReference type="NCBI Taxonomy" id="2487746"/>
    <lineage>
        <taxon>Archaea</taxon>
        <taxon>Methanobacteriati</taxon>
        <taxon>Methanobacteriota</taxon>
        <taxon>Stenosarchaea group</taxon>
        <taxon>Halobacteria</taxon>
        <taxon>Halobacteriales</taxon>
        <taxon>Haloarculaceae</taxon>
        <taxon>Haloarcula</taxon>
    </lineage>
</organism>
<keyword evidence="3" id="KW-1185">Reference proteome</keyword>
<dbReference type="AlphaFoldDB" id="A0A8J7YAY8"/>
<keyword evidence="1" id="KW-0812">Transmembrane</keyword>
<proteinExistence type="predicted"/>
<dbReference type="RefSeq" id="WP_220586356.1">
    <property type="nucleotide sequence ID" value="NZ_RKLQ01000001.1"/>
</dbReference>
<feature type="transmembrane region" description="Helical" evidence="1">
    <location>
        <begin position="92"/>
        <end position="113"/>
    </location>
</feature>
<protein>
    <submittedName>
        <fullName evidence="2">Uncharacterized protein</fullName>
    </submittedName>
</protein>
<name>A0A8J7YAY8_9EURY</name>